<dbReference type="PANTHER" id="PTHR31121:SF15">
    <property type="entry name" value="O-GLYCOSIDE ALPHA-1,2-MANNOSYLTRANSFERASE HOMOLOG 3"/>
    <property type="match status" value="1"/>
</dbReference>
<dbReference type="SUPFAM" id="SSF53448">
    <property type="entry name" value="Nucleotide-diphospho-sugar transferases"/>
    <property type="match status" value="1"/>
</dbReference>
<gene>
    <name evidence="8" type="ORF">SOCG_02921</name>
</gene>
<evidence type="ECO:0000256" key="6">
    <source>
        <dbReference type="PIRSR" id="PIRSR018153-1"/>
    </source>
</evidence>
<name>S9Q1X2_SCHOY</name>
<dbReference type="InterPro" id="IPR002685">
    <property type="entry name" value="Glyco_trans_15"/>
</dbReference>
<dbReference type="InterPro" id="IPR029044">
    <property type="entry name" value="Nucleotide-diphossugar_trans"/>
</dbReference>
<sequence>MTSLTFSYRYLLLCFIILCTPIIYKSFHKSQVHLSVNYEPIHFTKKNVPTEYNDGKNNQLPALMNATLFMLCRNKDLSAALSSIQNVEDRFNRRYHYPWTFMNDAPFSEEFINATSAMASSNTTYVRLEQHEWGLPKGLNMNRALKTIRDMMRRSIIYGFSLSYRIMCRFNSGFFYRNSVLNNYDYYWRVEPGVIYSCDITYDPFRLLRDEKKAYGFVISLPEYPETIPTLWNTTREFIKENPQYLAPHNSLDFITDDNMGMDGEYNYCHFWSNFEIADLNFFRSDAYNDYFEYLDERFGFFYERWGDAPIHSIAASLFLNKSQLHYFEDFGYYHMPWSHCPSDYNLHANGQCICDPADTIEIQYGFCYPRWLHNMRDVNT</sequence>
<dbReference type="GO" id="GO:0006487">
    <property type="term" value="P:protein N-linked glycosylation"/>
    <property type="evidence" value="ECO:0007669"/>
    <property type="project" value="TreeGrafter"/>
</dbReference>
<keyword evidence="3" id="KW-0328">Glycosyltransferase</keyword>
<dbReference type="Gene3D" id="3.90.550.10">
    <property type="entry name" value="Spore Coat Polysaccharide Biosynthesis Protein SpsA, Chain A"/>
    <property type="match status" value="1"/>
</dbReference>
<dbReference type="RefSeq" id="XP_013016865.1">
    <property type="nucleotide sequence ID" value="XM_013161411.1"/>
</dbReference>
<dbReference type="EMBL" id="KE503206">
    <property type="protein sequence ID" value="EPX73703.1"/>
    <property type="molecule type" value="Genomic_DNA"/>
</dbReference>
<dbReference type="FunFam" id="3.90.550.10:FF:000051">
    <property type="entry name" value="Alpha-1,2-mannosyltransferase (Ktr4)"/>
    <property type="match status" value="1"/>
</dbReference>
<dbReference type="GO" id="GO:0005783">
    <property type="term" value="C:endoplasmic reticulum"/>
    <property type="evidence" value="ECO:0007669"/>
    <property type="project" value="UniProtKB-SubCell"/>
</dbReference>
<dbReference type="eggNOG" id="KOG4472">
    <property type="taxonomic scope" value="Eukaryota"/>
</dbReference>
<dbReference type="GO" id="GO:0005794">
    <property type="term" value="C:Golgi apparatus"/>
    <property type="evidence" value="ECO:0007669"/>
    <property type="project" value="TreeGrafter"/>
</dbReference>
<dbReference type="GO" id="GO:0000032">
    <property type="term" value="P:cell wall mannoprotein biosynthetic process"/>
    <property type="evidence" value="ECO:0007669"/>
    <property type="project" value="TreeGrafter"/>
</dbReference>
<dbReference type="GeneID" id="25031895"/>
<evidence type="ECO:0000256" key="1">
    <source>
        <dbReference type="ARBA" id="ARBA00004240"/>
    </source>
</evidence>
<proteinExistence type="inferred from homology"/>
<evidence type="ECO:0000313" key="9">
    <source>
        <dbReference type="Proteomes" id="UP000016088"/>
    </source>
</evidence>
<dbReference type="Proteomes" id="UP000016088">
    <property type="component" value="Unassembled WGS sequence"/>
</dbReference>
<evidence type="ECO:0000256" key="2">
    <source>
        <dbReference type="ARBA" id="ARBA00007677"/>
    </source>
</evidence>
<organism evidence="8 9">
    <name type="scientific">Schizosaccharomyces octosporus (strain yFS286)</name>
    <name type="common">Fission yeast</name>
    <name type="synonym">Octosporomyces octosporus</name>
    <dbReference type="NCBI Taxonomy" id="483514"/>
    <lineage>
        <taxon>Eukaryota</taxon>
        <taxon>Fungi</taxon>
        <taxon>Dikarya</taxon>
        <taxon>Ascomycota</taxon>
        <taxon>Taphrinomycotina</taxon>
        <taxon>Schizosaccharomycetes</taxon>
        <taxon>Schizosaccharomycetales</taxon>
        <taxon>Schizosaccharomycetaceae</taxon>
        <taxon>Schizosaccharomyces</taxon>
    </lineage>
</organism>
<evidence type="ECO:0000256" key="3">
    <source>
        <dbReference type="ARBA" id="ARBA00022676"/>
    </source>
</evidence>
<dbReference type="Pfam" id="PF01793">
    <property type="entry name" value="Glyco_transf_15"/>
    <property type="match status" value="1"/>
</dbReference>
<comment type="subcellular location">
    <subcellularLocation>
        <location evidence="1">Endoplasmic reticulum</location>
    </subcellularLocation>
</comment>
<dbReference type="PANTHER" id="PTHR31121">
    <property type="entry name" value="ALPHA-1,2 MANNOSYLTRANSFERASE KTR1"/>
    <property type="match status" value="1"/>
</dbReference>
<dbReference type="PIRSF" id="PIRSF018153">
    <property type="entry name" value="Glyco_trans_15"/>
    <property type="match status" value="1"/>
</dbReference>
<keyword evidence="7" id="KW-0472">Membrane</keyword>
<dbReference type="OrthoDB" id="439943at2759"/>
<protein>
    <submittedName>
        <fullName evidence="8">Alpha-1,2-mannosyltransferase</fullName>
    </submittedName>
</protein>
<evidence type="ECO:0000256" key="7">
    <source>
        <dbReference type="SAM" id="Phobius"/>
    </source>
</evidence>
<evidence type="ECO:0000313" key="8">
    <source>
        <dbReference type="EMBL" id="EPX73703.1"/>
    </source>
</evidence>
<evidence type="ECO:0000256" key="5">
    <source>
        <dbReference type="ARBA" id="ARBA00022824"/>
    </source>
</evidence>
<dbReference type="GO" id="GO:0000026">
    <property type="term" value="F:alpha-1,2-mannosyltransferase activity"/>
    <property type="evidence" value="ECO:0007669"/>
    <property type="project" value="TreeGrafter"/>
</dbReference>
<dbReference type="GO" id="GO:0006493">
    <property type="term" value="P:protein O-linked glycosylation"/>
    <property type="evidence" value="ECO:0007669"/>
    <property type="project" value="TreeGrafter"/>
</dbReference>
<evidence type="ECO:0000256" key="4">
    <source>
        <dbReference type="ARBA" id="ARBA00022679"/>
    </source>
</evidence>
<keyword evidence="5" id="KW-0256">Endoplasmic reticulum</keyword>
<keyword evidence="7" id="KW-0812">Transmembrane</keyword>
<keyword evidence="4" id="KW-0808">Transferase</keyword>
<comment type="similarity">
    <text evidence="2">Belongs to the glycosyltransferase 15 family.</text>
</comment>
<reference evidence="8 9" key="1">
    <citation type="journal article" date="2011" name="Science">
        <title>Comparative functional genomics of the fission yeasts.</title>
        <authorList>
            <person name="Rhind N."/>
            <person name="Chen Z."/>
            <person name="Yassour M."/>
            <person name="Thompson D.A."/>
            <person name="Haas B.J."/>
            <person name="Habib N."/>
            <person name="Wapinski I."/>
            <person name="Roy S."/>
            <person name="Lin M.F."/>
            <person name="Heiman D.I."/>
            <person name="Young S.K."/>
            <person name="Furuya K."/>
            <person name="Guo Y."/>
            <person name="Pidoux A."/>
            <person name="Chen H.M."/>
            <person name="Robbertse B."/>
            <person name="Goldberg J.M."/>
            <person name="Aoki K."/>
            <person name="Bayne E.H."/>
            <person name="Berlin A.M."/>
            <person name="Desjardins C.A."/>
            <person name="Dobbs E."/>
            <person name="Dukaj L."/>
            <person name="Fan L."/>
            <person name="FitzGerald M.G."/>
            <person name="French C."/>
            <person name="Gujja S."/>
            <person name="Hansen K."/>
            <person name="Keifenheim D."/>
            <person name="Levin J.Z."/>
            <person name="Mosher R.A."/>
            <person name="Mueller C.A."/>
            <person name="Pfiffner J."/>
            <person name="Priest M."/>
            <person name="Russ C."/>
            <person name="Smialowska A."/>
            <person name="Swoboda P."/>
            <person name="Sykes S.M."/>
            <person name="Vaughn M."/>
            <person name="Vengrova S."/>
            <person name="Yoder R."/>
            <person name="Zeng Q."/>
            <person name="Allshire R."/>
            <person name="Baulcombe D."/>
            <person name="Birren B.W."/>
            <person name="Brown W."/>
            <person name="Ekwall K."/>
            <person name="Kellis M."/>
            <person name="Leatherwood J."/>
            <person name="Levin H."/>
            <person name="Margalit H."/>
            <person name="Martienssen R."/>
            <person name="Nieduszynski C.A."/>
            <person name="Spatafora J.W."/>
            <person name="Friedman N."/>
            <person name="Dalgaard J.Z."/>
            <person name="Baumann P."/>
            <person name="Niki H."/>
            <person name="Regev A."/>
            <person name="Nusbaum C."/>
        </authorList>
    </citation>
    <scope>NUCLEOTIDE SEQUENCE [LARGE SCALE GENOMIC DNA]</scope>
    <source>
        <strain evidence="9">yFS286</strain>
    </source>
</reference>
<accession>S9Q1X2</accession>
<dbReference type="GO" id="GO:0016020">
    <property type="term" value="C:membrane"/>
    <property type="evidence" value="ECO:0007669"/>
    <property type="project" value="InterPro"/>
</dbReference>
<keyword evidence="9" id="KW-1185">Reference proteome</keyword>
<dbReference type="AlphaFoldDB" id="S9Q1X2"/>
<dbReference type="OMA" id="DWYFRVE"/>
<feature type="transmembrane region" description="Helical" evidence="7">
    <location>
        <begin position="6"/>
        <end position="24"/>
    </location>
</feature>
<dbReference type="VEuPathDB" id="FungiDB:SOCG_02921"/>
<feature type="active site" description="Nucleophile" evidence="6">
    <location>
        <position position="276"/>
    </location>
</feature>
<dbReference type="HOGENOM" id="CLU_024327_4_2_1"/>
<keyword evidence="7" id="KW-1133">Transmembrane helix</keyword>